<dbReference type="OrthoDB" id="3784582at2"/>
<feature type="domain" description="YCII-related" evidence="3">
    <location>
        <begin position="70"/>
        <end position="132"/>
    </location>
</feature>
<evidence type="ECO:0000313" key="5">
    <source>
        <dbReference type="Proteomes" id="UP000291838"/>
    </source>
</evidence>
<reference evidence="4 5" key="1">
    <citation type="submission" date="2019-01" db="EMBL/GenBank/DDBJ databases">
        <title>Novel species of Nocardioides.</title>
        <authorList>
            <person name="Liu Q."/>
            <person name="Xin Y.-H."/>
        </authorList>
    </citation>
    <scope>NUCLEOTIDE SEQUENCE [LARGE SCALE GENOMIC DNA]</scope>
    <source>
        <strain evidence="4 5">HLT3-15</strain>
    </source>
</reference>
<evidence type="ECO:0000313" key="4">
    <source>
        <dbReference type="EMBL" id="RYB88983.1"/>
    </source>
</evidence>
<sequence length="143" mass="15465">MQDPLGDRRRRRGAPQDHRRGAADVTRFVVLIAYGSSEWDGASAETRDYYFRAHDAFSAYVAEHGTEHSSGALADPGAATTVRRAGRARDGDVVVTIGPFAETTEQVGGYYDVELPDLDHAITAASLLPAAYSVEIRPTITIT</sequence>
<dbReference type="PANTHER" id="PTHR35174:SF3">
    <property type="entry name" value="BLL7171 PROTEIN"/>
    <property type="match status" value="1"/>
</dbReference>
<dbReference type="InterPro" id="IPR011008">
    <property type="entry name" value="Dimeric_a/b-barrel"/>
</dbReference>
<proteinExistence type="inferred from homology"/>
<dbReference type="SUPFAM" id="SSF54909">
    <property type="entry name" value="Dimeric alpha+beta barrel"/>
    <property type="match status" value="1"/>
</dbReference>
<accession>A0A4Q2RP75</accession>
<evidence type="ECO:0000259" key="3">
    <source>
        <dbReference type="Pfam" id="PF03795"/>
    </source>
</evidence>
<organism evidence="4 5">
    <name type="scientific">Nocardioides glacieisoli</name>
    <dbReference type="NCBI Taxonomy" id="1168730"/>
    <lineage>
        <taxon>Bacteria</taxon>
        <taxon>Bacillati</taxon>
        <taxon>Actinomycetota</taxon>
        <taxon>Actinomycetes</taxon>
        <taxon>Propionibacteriales</taxon>
        <taxon>Nocardioidaceae</taxon>
        <taxon>Nocardioides</taxon>
    </lineage>
</organism>
<comment type="caution">
    <text evidence="4">The sequence shown here is derived from an EMBL/GenBank/DDBJ whole genome shotgun (WGS) entry which is preliminary data.</text>
</comment>
<dbReference type="Pfam" id="PF03795">
    <property type="entry name" value="YCII"/>
    <property type="match status" value="1"/>
</dbReference>
<dbReference type="Proteomes" id="UP000291838">
    <property type="component" value="Unassembled WGS sequence"/>
</dbReference>
<evidence type="ECO:0000256" key="1">
    <source>
        <dbReference type="ARBA" id="ARBA00007689"/>
    </source>
</evidence>
<dbReference type="AlphaFoldDB" id="A0A4Q2RP75"/>
<feature type="region of interest" description="Disordered" evidence="2">
    <location>
        <begin position="1"/>
        <end position="20"/>
    </location>
</feature>
<gene>
    <name evidence="4" type="ORF">EUA06_17905</name>
</gene>
<dbReference type="Gene3D" id="3.30.70.1060">
    <property type="entry name" value="Dimeric alpha+beta barrel"/>
    <property type="match status" value="1"/>
</dbReference>
<dbReference type="InterPro" id="IPR005545">
    <property type="entry name" value="YCII"/>
</dbReference>
<dbReference type="PANTHER" id="PTHR35174">
    <property type="entry name" value="BLL7171 PROTEIN-RELATED"/>
    <property type="match status" value="1"/>
</dbReference>
<dbReference type="EMBL" id="SDWS01000009">
    <property type="protein sequence ID" value="RYB88983.1"/>
    <property type="molecule type" value="Genomic_DNA"/>
</dbReference>
<protein>
    <recommendedName>
        <fullName evidence="3">YCII-related domain-containing protein</fullName>
    </recommendedName>
</protein>
<comment type="similarity">
    <text evidence="1">Belongs to the YciI family.</text>
</comment>
<keyword evidence="5" id="KW-1185">Reference proteome</keyword>
<name>A0A4Q2RP75_9ACTN</name>
<evidence type="ECO:0000256" key="2">
    <source>
        <dbReference type="SAM" id="MobiDB-lite"/>
    </source>
</evidence>